<evidence type="ECO:0000256" key="2">
    <source>
        <dbReference type="SAM" id="SignalP"/>
    </source>
</evidence>
<sequence>MKGHIAVLGALHFLALPDPLRATSGPHILPNPVPSGASKRCEELSKQLDPELLK</sequence>
<feature type="signal peptide" evidence="2">
    <location>
        <begin position="1"/>
        <end position="22"/>
    </location>
</feature>
<accession>A0A9W8AIK7</accession>
<keyword evidence="4" id="KW-1185">Reference proteome</keyword>
<dbReference type="AlphaFoldDB" id="A0A9W8AIK7"/>
<keyword evidence="2" id="KW-0732">Signal</keyword>
<feature type="compositionally biased region" description="Basic and acidic residues" evidence="1">
    <location>
        <begin position="39"/>
        <end position="54"/>
    </location>
</feature>
<evidence type="ECO:0000256" key="1">
    <source>
        <dbReference type="SAM" id="MobiDB-lite"/>
    </source>
</evidence>
<gene>
    <name evidence="3" type="ORF">IWQ62_006172</name>
</gene>
<dbReference type="Proteomes" id="UP001150925">
    <property type="component" value="Unassembled WGS sequence"/>
</dbReference>
<protein>
    <submittedName>
        <fullName evidence="3">Uncharacterized protein</fullName>
    </submittedName>
</protein>
<comment type="caution">
    <text evidence="3">The sequence shown here is derived from an EMBL/GenBank/DDBJ whole genome shotgun (WGS) entry which is preliminary data.</text>
</comment>
<feature type="chain" id="PRO_5040948433" evidence="2">
    <location>
        <begin position="23"/>
        <end position="54"/>
    </location>
</feature>
<organism evidence="3 4">
    <name type="scientific">Dispira parvispora</name>
    <dbReference type="NCBI Taxonomy" id="1520584"/>
    <lineage>
        <taxon>Eukaryota</taxon>
        <taxon>Fungi</taxon>
        <taxon>Fungi incertae sedis</taxon>
        <taxon>Zoopagomycota</taxon>
        <taxon>Kickxellomycotina</taxon>
        <taxon>Dimargaritomycetes</taxon>
        <taxon>Dimargaritales</taxon>
        <taxon>Dimargaritaceae</taxon>
        <taxon>Dispira</taxon>
    </lineage>
</organism>
<evidence type="ECO:0000313" key="3">
    <source>
        <dbReference type="EMBL" id="KAJ1952668.1"/>
    </source>
</evidence>
<reference evidence="3" key="1">
    <citation type="submission" date="2022-07" db="EMBL/GenBank/DDBJ databases">
        <title>Phylogenomic reconstructions and comparative analyses of Kickxellomycotina fungi.</title>
        <authorList>
            <person name="Reynolds N.K."/>
            <person name="Stajich J.E."/>
            <person name="Barry K."/>
            <person name="Grigoriev I.V."/>
            <person name="Crous P."/>
            <person name="Smith M.E."/>
        </authorList>
    </citation>
    <scope>NUCLEOTIDE SEQUENCE</scope>
    <source>
        <strain evidence="3">RSA 1196</strain>
    </source>
</reference>
<proteinExistence type="predicted"/>
<name>A0A9W8AIK7_9FUNG</name>
<feature type="region of interest" description="Disordered" evidence="1">
    <location>
        <begin position="27"/>
        <end position="54"/>
    </location>
</feature>
<evidence type="ECO:0000313" key="4">
    <source>
        <dbReference type="Proteomes" id="UP001150925"/>
    </source>
</evidence>
<dbReference type="EMBL" id="JANBPY010003121">
    <property type="protein sequence ID" value="KAJ1952668.1"/>
    <property type="molecule type" value="Genomic_DNA"/>
</dbReference>
<feature type="non-terminal residue" evidence="3">
    <location>
        <position position="54"/>
    </location>
</feature>